<dbReference type="EMBL" id="JANIIK010000040">
    <property type="protein sequence ID" value="KAJ3607588.1"/>
    <property type="molecule type" value="Genomic_DNA"/>
</dbReference>
<sequence>MGMKNPTPPGTPGPRPVPQVPPGDGFTDSSPSSSPNTVARSKPRRRPAVWSEGPLVWKDEDEGLKVGYVSRQRALPGPHHVPSVASRGPSSTFVIFTLDLQHVYYSWRSTADNIS</sequence>
<feature type="compositionally biased region" description="Pro residues" evidence="1">
    <location>
        <begin position="1"/>
        <end position="21"/>
    </location>
</feature>
<comment type="caution">
    <text evidence="2">The sequence shown here is derived from an EMBL/GenBank/DDBJ whole genome shotgun (WGS) entry which is preliminary data.</text>
</comment>
<feature type="compositionally biased region" description="Polar residues" evidence="1">
    <location>
        <begin position="27"/>
        <end position="39"/>
    </location>
</feature>
<dbReference type="AlphaFoldDB" id="A0A9Q0IRI2"/>
<evidence type="ECO:0000256" key="1">
    <source>
        <dbReference type="SAM" id="MobiDB-lite"/>
    </source>
</evidence>
<organism evidence="2 3">
    <name type="scientific">Muraenolepis orangiensis</name>
    <name type="common">Patagonian moray cod</name>
    <dbReference type="NCBI Taxonomy" id="630683"/>
    <lineage>
        <taxon>Eukaryota</taxon>
        <taxon>Metazoa</taxon>
        <taxon>Chordata</taxon>
        <taxon>Craniata</taxon>
        <taxon>Vertebrata</taxon>
        <taxon>Euteleostomi</taxon>
        <taxon>Actinopterygii</taxon>
        <taxon>Neopterygii</taxon>
        <taxon>Teleostei</taxon>
        <taxon>Neoteleostei</taxon>
        <taxon>Acanthomorphata</taxon>
        <taxon>Zeiogadaria</taxon>
        <taxon>Gadariae</taxon>
        <taxon>Gadiformes</taxon>
        <taxon>Muraenolepidoidei</taxon>
        <taxon>Muraenolepididae</taxon>
        <taxon>Muraenolepis</taxon>
    </lineage>
</organism>
<keyword evidence="3" id="KW-1185">Reference proteome</keyword>
<protein>
    <submittedName>
        <fullName evidence="2">Uncharacterized protein</fullName>
    </submittedName>
</protein>
<proteinExistence type="predicted"/>
<dbReference type="Proteomes" id="UP001148018">
    <property type="component" value="Unassembled WGS sequence"/>
</dbReference>
<accession>A0A9Q0IRI2</accession>
<evidence type="ECO:0000313" key="2">
    <source>
        <dbReference type="EMBL" id="KAJ3607588.1"/>
    </source>
</evidence>
<evidence type="ECO:0000313" key="3">
    <source>
        <dbReference type="Proteomes" id="UP001148018"/>
    </source>
</evidence>
<feature type="region of interest" description="Disordered" evidence="1">
    <location>
        <begin position="1"/>
        <end position="53"/>
    </location>
</feature>
<name>A0A9Q0IRI2_9TELE</name>
<gene>
    <name evidence="2" type="ORF">NHX12_024639</name>
</gene>
<reference evidence="2" key="1">
    <citation type="submission" date="2022-07" db="EMBL/GenBank/DDBJ databases">
        <title>Chromosome-level genome of Muraenolepis orangiensis.</title>
        <authorList>
            <person name="Kim J."/>
        </authorList>
    </citation>
    <scope>NUCLEOTIDE SEQUENCE</scope>
    <source>
        <strain evidence="2">KU_S4_2022</strain>
        <tissue evidence="2">Muscle</tissue>
    </source>
</reference>